<dbReference type="EMBL" id="JACASF010000021">
    <property type="protein sequence ID" value="KAF6407378.1"/>
    <property type="molecule type" value="Genomic_DNA"/>
</dbReference>
<protein>
    <submittedName>
        <fullName evidence="2">Uncharacterized protein</fullName>
    </submittedName>
</protein>
<evidence type="ECO:0000313" key="3">
    <source>
        <dbReference type="Proteomes" id="UP000550707"/>
    </source>
</evidence>
<accession>A0A7J8C932</accession>
<comment type="caution">
    <text evidence="2">The sequence shown here is derived from an EMBL/GenBank/DDBJ whole genome shotgun (WGS) entry which is preliminary data.</text>
</comment>
<dbReference type="AlphaFoldDB" id="A0A7J8C932"/>
<proteinExistence type="predicted"/>
<name>A0A7J8C932_MOLMO</name>
<evidence type="ECO:0000256" key="1">
    <source>
        <dbReference type="SAM" id="MobiDB-lite"/>
    </source>
</evidence>
<sequence length="157" mass="16596">MRPEGSLGRLPCALPRPSPGPLNQSEGLVSGRVPEFMSICGWASGEAPAGWEWGCRGAAGGCREAPGWHMPQAAWLCEAWPGCTVGHGARLRQTVCLPQCRLLIGTLTHLQSSLSISQSPHGGGNESLQPPEGCLLRPPHLLSWVAALCCVQSLADR</sequence>
<evidence type="ECO:0000313" key="2">
    <source>
        <dbReference type="EMBL" id="KAF6407378.1"/>
    </source>
</evidence>
<dbReference type="InParanoid" id="A0A7J8C932"/>
<dbReference type="Proteomes" id="UP000550707">
    <property type="component" value="Unassembled WGS sequence"/>
</dbReference>
<feature type="region of interest" description="Disordered" evidence="1">
    <location>
        <begin position="1"/>
        <end position="25"/>
    </location>
</feature>
<reference evidence="2 3" key="1">
    <citation type="journal article" date="2020" name="Nature">
        <title>Six reference-quality genomes reveal evolution of bat adaptations.</title>
        <authorList>
            <person name="Jebb D."/>
            <person name="Huang Z."/>
            <person name="Pippel M."/>
            <person name="Hughes G.M."/>
            <person name="Lavrichenko K."/>
            <person name="Devanna P."/>
            <person name="Winkler S."/>
            <person name="Jermiin L.S."/>
            <person name="Skirmuntt E.C."/>
            <person name="Katzourakis A."/>
            <person name="Burkitt-Gray L."/>
            <person name="Ray D.A."/>
            <person name="Sullivan K.A.M."/>
            <person name="Roscito J.G."/>
            <person name="Kirilenko B.M."/>
            <person name="Davalos L.M."/>
            <person name="Corthals A.P."/>
            <person name="Power M.L."/>
            <person name="Jones G."/>
            <person name="Ransome R.D."/>
            <person name="Dechmann D.K.N."/>
            <person name="Locatelli A.G."/>
            <person name="Puechmaille S.J."/>
            <person name="Fedrigo O."/>
            <person name="Jarvis E.D."/>
            <person name="Hiller M."/>
            <person name="Vernes S.C."/>
            <person name="Myers E.W."/>
            <person name="Teeling E.C."/>
        </authorList>
    </citation>
    <scope>NUCLEOTIDE SEQUENCE [LARGE SCALE GENOMIC DNA]</scope>
    <source>
        <strain evidence="2">MMolMol1</strain>
        <tissue evidence="2">Muscle</tissue>
    </source>
</reference>
<keyword evidence="3" id="KW-1185">Reference proteome</keyword>
<gene>
    <name evidence="2" type="ORF">HJG59_010000</name>
</gene>
<organism evidence="2 3">
    <name type="scientific">Molossus molossus</name>
    <name type="common">Pallas' mastiff bat</name>
    <name type="synonym">Vespertilio molossus</name>
    <dbReference type="NCBI Taxonomy" id="27622"/>
    <lineage>
        <taxon>Eukaryota</taxon>
        <taxon>Metazoa</taxon>
        <taxon>Chordata</taxon>
        <taxon>Craniata</taxon>
        <taxon>Vertebrata</taxon>
        <taxon>Euteleostomi</taxon>
        <taxon>Mammalia</taxon>
        <taxon>Eutheria</taxon>
        <taxon>Laurasiatheria</taxon>
        <taxon>Chiroptera</taxon>
        <taxon>Yangochiroptera</taxon>
        <taxon>Molossidae</taxon>
        <taxon>Molossus</taxon>
    </lineage>
</organism>